<feature type="compositionally biased region" description="Acidic residues" evidence="1">
    <location>
        <begin position="580"/>
        <end position="595"/>
    </location>
</feature>
<name>A0A543ASC1_9ACTN</name>
<feature type="transmembrane region" description="Helical" evidence="2">
    <location>
        <begin position="7"/>
        <end position="26"/>
    </location>
</feature>
<dbReference type="Pfam" id="PF11992">
    <property type="entry name" value="TgpA_N"/>
    <property type="match status" value="1"/>
</dbReference>
<dbReference type="InterPro" id="IPR038765">
    <property type="entry name" value="Papain-like_cys_pep_sf"/>
</dbReference>
<feature type="transmembrane region" description="Helical" evidence="2">
    <location>
        <begin position="32"/>
        <end position="50"/>
    </location>
</feature>
<dbReference type="InterPro" id="IPR025403">
    <property type="entry name" value="TgpA-like_C"/>
</dbReference>
<dbReference type="InterPro" id="IPR002931">
    <property type="entry name" value="Transglutaminase-like"/>
</dbReference>
<dbReference type="InterPro" id="IPR021878">
    <property type="entry name" value="TgpA_N"/>
</dbReference>
<proteinExistence type="predicted"/>
<evidence type="ECO:0000259" key="3">
    <source>
        <dbReference type="SMART" id="SM00460"/>
    </source>
</evidence>
<feature type="transmembrane region" description="Helical" evidence="2">
    <location>
        <begin position="218"/>
        <end position="237"/>
    </location>
</feature>
<feature type="transmembrane region" description="Helical" evidence="2">
    <location>
        <begin position="615"/>
        <end position="635"/>
    </location>
</feature>
<keyword evidence="5" id="KW-1185">Reference proteome</keyword>
<comment type="caution">
    <text evidence="4">The sequence shown here is derived from an EMBL/GenBank/DDBJ whole genome shotgun (WGS) entry which is preliminary data.</text>
</comment>
<feature type="domain" description="Transglutaminase-like" evidence="3">
    <location>
        <begin position="478"/>
        <end position="547"/>
    </location>
</feature>
<evidence type="ECO:0000313" key="5">
    <source>
        <dbReference type="Proteomes" id="UP000317043"/>
    </source>
</evidence>
<keyword evidence="2" id="KW-0812">Transmembrane</keyword>
<dbReference type="PANTHER" id="PTHR42736:SF1">
    <property type="entry name" value="PROTEIN-GLUTAMINE GAMMA-GLUTAMYLTRANSFERASE"/>
    <property type="match status" value="1"/>
</dbReference>
<dbReference type="Gene3D" id="3.10.620.30">
    <property type="match status" value="1"/>
</dbReference>
<evidence type="ECO:0000256" key="1">
    <source>
        <dbReference type="SAM" id="MobiDB-lite"/>
    </source>
</evidence>
<dbReference type="OrthoDB" id="9804023at2"/>
<dbReference type="EMBL" id="VFOW01000001">
    <property type="protein sequence ID" value="TQL75481.1"/>
    <property type="molecule type" value="Genomic_DNA"/>
</dbReference>
<feature type="transmembrane region" description="Helical" evidence="2">
    <location>
        <begin position="57"/>
        <end position="76"/>
    </location>
</feature>
<feature type="transmembrane region" description="Helical" evidence="2">
    <location>
        <begin position="168"/>
        <end position="187"/>
    </location>
</feature>
<accession>A0A543ASC1</accession>
<sequence>MTQRRTTPIVAGFSLILATAPLVVIFKGLFEWFGPMLLTVAVIVGAAQGMRALRRGTLIQSLAMLTAFLLVTTLLFRSGGEYLGFLPSPATFAHFARLAQLAGTDVSDQAIPVDATDGLVFLLVTCIGALAIITDLIVSTFNSAAVVGLPLLTLYVAAVAISPVGVPWLLFIPGAVGYVWLLMTDNVERVRRYGRRFSGDGRGIDRWEPSPLATTGRWLALIAIPVALIIPSLLPGMDSGLLAMFYNSGGPGGSGDGPGGNPSRVDPVAALQGALDAGATTEMGTVTTDNPNPGNMKMWVASTLTEQGFQASITPSANAGPIGEGIPPPTVAENVESMEWTATFTASGLADYALPLYGYPTQIEAEGDWVYDPLTGTVSSVSRSTAGLSFTYTYVDYEYTVEQLRAAAELSDLSQIYRDNTSVPDNPYVADLVEELTAGLTSPYDKVMAIHDHFSRDNGFSYELSTEDGWSGSAIVDFLENKSGFCQQYAGAMAWMVRQADIPARVAIGMTRGNVVREGFRVTNFNFHSWVEVYFDGLGWVPFDPTPASSVRTPTEYEWAPDPDRAGNSTPGENPNDPANPDDPDAETGPQDESDPNGQAAQAITFDAYIPPPTWPMWVAVGMAGVGVLLIPAAARSQRRRRRLSVSPDQPQDATDNAWRELTDTVIDLGIPLDPSRSPRATAAHLVEAANLTDTPRAAVEHLAAAEERSRYAPRPPTGMTLPLAYRVARVGLYRSVKPLARLRADLAPVTLLSSWRRGVRSAVEAVSLGMIRLRLLLTRRHRRSDLAGPTP</sequence>
<protein>
    <submittedName>
        <fullName evidence="4">Uncharacterized protein DUF4129</fullName>
    </submittedName>
</protein>
<dbReference type="SUPFAM" id="SSF54001">
    <property type="entry name" value="Cysteine proteinases"/>
    <property type="match status" value="1"/>
</dbReference>
<feature type="transmembrane region" description="Helical" evidence="2">
    <location>
        <begin position="119"/>
        <end position="138"/>
    </location>
</feature>
<dbReference type="InterPro" id="IPR052901">
    <property type="entry name" value="Bact_TGase-like"/>
</dbReference>
<dbReference type="Pfam" id="PF01841">
    <property type="entry name" value="Transglut_core"/>
    <property type="match status" value="1"/>
</dbReference>
<keyword evidence="2" id="KW-0472">Membrane</keyword>
<feature type="region of interest" description="Disordered" evidence="1">
    <location>
        <begin position="637"/>
        <end position="658"/>
    </location>
</feature>
<evidence type="ECO:0000313" key="4">
    <source>
        <dbReference type="EMBL" id="TQL75481.1"/>
    </source>
</evidence>
<feature type="transmembrane region" description="Helical" evidence="2">
    <location>
        <begin position="145"/>
        <end position="162"/>
    </location>
</feature>
<dbReference type="SMART" id="SM00460">
    <property type="entry name" value="TGc"/>
    <property type="match status" value="1"/>
</dbReference>
<feature type="region of interest" description="Disordered" evidence="1">
    <location>
        <begin position="550"/>
        <end position="598"/>
    </location>
</feature>
<dbReference type="AlphaFoldDB" id="A0A543ASC1"/>
<dbReference type="PANTHER" id="PTHR42736">
    <property type="entry name" value="PROTEIN-GLUTAMINE GAMMA-GLUTAMYLTRANSFERASE"/>
    <property type="match status" value="1"/>
</dbReference>
<evidence type="ECO:0000256" key="2">
    <source>
        <dbReference type="SAM" id="Phobius"/>
    </source>
</evidence>
<organism evidence="4 5">
    <name type="scientific">Stackebrandtia endophytica</name>
    <dbReference type="NCBI Taxonomy" id="1496996"/>
    <lineage>
        <taxon>Bacteria</taxon>
        <taxon>Bacillati</taxon>
        <taxon>Actinomycetota</taxon>
        <taxon>Actinomycetes</taxon>
        <taxon>Glycomycetales</taxon>
        <taxon>Glycomycetaceae</taxon>
        <taxon>Stackebrandtia</taxon>
    </lineage>
</organism>
<keyword evidence="2" id="KW-1133">Transmembrane helix</keyword>
<reference evidence="4 5" key="1">
    <citation type="submission" date="2019-06" db="EMBL/GenBank/DDBJ databases">
        <title>Sequencing the genomes of 1000 actinobacteria strains.</title>
        <authorList>
            <person name="Klenk H.-P."/>
        </authorList>
    </citation>
    <scope>NUCLEOTIDE SEQUENCE [LARGE SCALE GENOMIC DNA]</scope>
    <source>
        <strain evidence="4 5">DSM 45928</strain>
    </source>
</reference>
<gene>
    <name evidence="4" type="ORF">FB566_0986</name>
</gene>
<dbReference type="RefSeq" id="WP_142035408.1">
    <property type="nucleotide sequence ID" value="NZ_JBHTGS010000001.1"/>
</dbReference>
<dbReference type="Pfam" id="PF13559">
    <property type="entry name" value="DUF4129"/>
    <property type="match status" value="1"/>
</dbReference>
<dbReference type="InParanoid" id="A0A543ASC1"/>
<dbReference type="Proteomes" id="UP000317043">
    <property type="component" value="Unassembled WGS sequence"/>
</dbReference>